<organism evidence="1 2">
    <name type="scientific">Saccharomyces cerevisiae (strain Kyokai no. 7 / NBRC 101557)</name>
    <name type="common">Baker's yeast</name>
    <dbReference type="NCBI Taxonomy" id="721032"/>
    <lineage>
        <taxon>Eukaryota</taxon>
        <taxon>Fungi</taxon>
        <taxon>Dikarya</taxon>
        <taxon>Ascomycota</taxon>
        <taxon>Saccharomycotina</taxon>
        <taxon>Saccharomycetes</taxon>
        <taxon>Saccharomycetales</taxon>
        <taxon>Saccharomycetaceae</taxon>
        <taxon>Saccharomyces</taxon>
    </lineage>
</organism>
<dbReference type="EMBL" id="DG000040">
    <property type="protein sequence ID" value="GAA22277.1"/>
    <property type="molecule type" value="Genomic_DNA"/>
</dbReference>
<protein>
    <submittedName>
        <fullName evidence="1">K7_01191p</fullName>
    </submittedName>
</protein>
<comment type="caution">
    <text evidence="1">The sequence shown here is derived from an EMBL/GenBank/DDBJ whole genome shotgun (WGS) entry which is preliminary data.</text>
</comment>
<dbReference type="AlphaFoldDB" id="G2WAE5"/>
<evidence type="ECO:0000313" key="2">
    <source>
        <dbReference type="Proteomes" id="UP000001608"/>
    </source>
</evidence>
<dbReference type="HOGENOM" id="CLU_2160380_0_0_1"/>
<gene>
    <name evidence="1" type="primary">K7_01191</name>
    <name evidence="1" type="ORF">SYK7_011911</name>
</gene>
<reference evidence="1 2" key="1">
    <citation type="journal article" date="2011" name="DNA Res.">
        <title>Whole-genome sequencing of sake yeast Saccharomyces cerevisiae Kyokai no. 7.</title>
        <authorList>
            <person name="Akao T."/>
            <person name="Yashiro I."/>
            <person name="Hosoyama A."/>
            <person name="Kitagaki H."/>
            <person name="Horikawa H."/>
            <person name="Watanabe D."/>
            <person name="Akada R."/>
            <person name="Ando Y."/>
            <person name="Harashima S."/>
            <person name="Inoue T."/>
            <person name="Inoue Y."/>
            <person name="Kajiwara S."/>
            <person name="Kitamoto K."/>
            <person name="Kitamoto N."/>
            <person name="Kobayashi O."/>
            <person name="Kuhara S."/>
            <person name="Masubuchi T."/>
            <person name="Mizoguchi H."/>
            <person name="Nakao Y."/>
            <person name="Nakazato A."/>
            <person name="Namise M."/>
            <person name="Oba T."/>
            <person name="Ogata T."/>
            <person name="Ohta A."/>
            <person name="Sato M."/>
            <person name="Shibasaki S."/>
            <person name="Takatsume Y."/>
            <person name="Tanimoto S."/>
            <person name="Tsuboi H."/>
            <person name="Nishimura A."/>
            <person name="Yoda K."/>
            <person name="Ishikawa T."/>
            <person name="Iwashita K."/>
            <person name="Fujita N."/>
            <person name="Shimoi H."/>
        </authorList>
    </citation>
    <scope>NUCLEOTIDE SEQUENCE [LARGE SCALE GENOMIC DNA]</scope>
    <source>
        <strain evidence="2">Kyokai no. 7 / NBRC 101557</strain>
    </source>
</reference>
<accession>G2WAE5</accession>
<proteinExistence type="predicted"/>
<evidence type="ECO:0000313" key="1">
    <source>
        <dbReference type="EMBL" id="GAA22277.1"/>
    </source>
</evidence>
<sequence length="111" mass="12344">MTTSVVNILGLSVNDNKIRNCFLRWLLLSSHSVAISSRSSIMSKVQSLSLLSHPHVELTQAPNFVSHSVENPLSRHSCTEVAPLAPLPDLQSQRQWGWLCNVNFLIASCYD</sequence>
<dbReference type="Proteomes" id="UP000001608">
    <property type="component" value="Chromosome 4"/>
</dbReference>
<name>G2WAE5_YEASK</name>